<dbReference type="OrthoDB" id="259608at2"/>
<reference evidence="1 2" key="1">
    <citation type="submission" date="2019-08" db="EMBL/GenBank/DDBJ databases">
        <authorList>
            <person name="Guy L."/>
        </authorList>
    </citation>
    <scope>NUCLEOTIDE SEQUENCE [LARGE SCALE GENOMIC DNA]</scope>
    <source>
        <strain evidence="1 2">SGT-108</strain>
    </source>
</reference>
<name>A0A5E4PHK0_9COXI</name>
<evidence type="ECO:0000313" key="1">
    <source>
        <dbReference type="EMBL" id="VVC75998.1"/>
    </source>
</evidence>
<sequence length="292" mass="31459">MADIYDVQNTLTVLAANALYPNGLNAPSVVNTDVSIYPGWPLPKTLDAALTARQVHISIFPTVMARATTRFDTQYLAETVNPATLTLTADDEARTITVGGTISTPQTCLLKINGYDYAYSVQATDTLNTVAAGIATLIPGAYATGNLIFLSALRSITVNISTSGTASREFAREERVLFMSCWCPTPQIRAAAVQTLNTAFAATPRIVLPDGYYAHLVCTGTRDVDELQKVKCYRGDLELTVEYAITQTETAYTVGENIANVNLEPVLPAGKLLLFTGGDFLLLNSQNYGLLE</sequence>
<keyword evidence="2" id="KW-1185">Reference proteome</keyword>
<evidence type="ECO:0000313" key="2">
    <source>
        <dbReference type="Proteomes" id="UP000324194"/>
    </source>
</evidence>
<proteinExistence type="predicted"/>
<protein>
    <submittedName>
        <fullName evidence="1">Uncharacterized protein</fullName>
    </submittedName>
</protein>
<dbReference type="AlphaFoldDB" id="A0A5E4PHK0"/>
<dbReference type="RefSeq" id="WP_148339254.1">
    <property type="nucleotide sequence ID" value="NZ_LR699119.1"/>
</dbReference>
<dbReference type="EMBL" id="LR699119">
    <property type="protein sequence ID" value="VVC75998.1"/>
    <property type="molecule type" value="Genomic_DNA"/>
</dbReference>
<gene>
    <name evidence="1" type="ORF">AQUSIP_12990</name>
</gene>
<organism evidence="1 2">
    <name type="scientific">Aquicella siphonis</name>
    <dbReference type="NCBI Taxonomy" id="254247"/>
    <lineage>
        <taxon>Bacteria</taxon>
        <taxon>Pseudomonadati</taxon>
        <taxon>Pseudomonadota</taxon>
        <taxon>Gammaproteobacteria</taxon>
        <taxon>Legionellales</taxon>
        <taxon>Coxiellaceae</taxon>
        <taxon>Aquicella</taxon>
    </lineage>
</organism>
<dbReference type="Proteomes" id="UP000324194">
    <property type="component" value="Chromosome 1"/>
</dbReference>
<dbReference type="KEGG" id="asip:AQUSIP_12990"/>
<accession>A0A5E4PHK0</accession>